<dbReference type="AlphaFoldDB" id="A0A2K3D9R8"/>
<dbReference type="EMBL" id="CM008971">
    <property type="protein sequence ID" value="PNW77275.1"/>
    <property type="molecule type" value="Genomic_DNA"/>
</dbReference>
<feature type="compositionally biased region" description="Low complexity" evidence="1">
    <location>
        <begin position="657"/>
        <end position="676"/>
    </location>
</feature>
<feature type="compositionally biased region" description="Pro residues" evidence="1">
    <location>
        <begin position="160"/>
        <end position="171"/>
    </location>
</feature>
<keyword evidence="4" id="KW-1185">Reference proteome</keyword>
<dbReference type="OrthoDB" id="551258at2759"/>
<feature type="region of interest" description="Disordered" evidence="1">
    <location>
        <begin position="335"/>
        <end position="354"/>
    </location>
</feature>
<dbReference type="InterPro" id="IPR017930">
    <property type="entry name" value="Myb_dom"/>
</dbReference>
<feature type="region of interest" description="Disordered" evidence="1">
    <location>
        <begin position="133"/>
        <end position="199"/>
    </location>
</feature>
<dbReference type="InterPro" id="IPR051647">
    <property type="entry name" value="Mediator_comp_sub12"/>
</dbReference>
<dbReference type="PROSITE" id="PS51294">
    <property type="entry name" value="HTH_MYB"/>
    <property type="match status" value="1"/>
</dbReference>
<dbReference type="PANTHER" id="PTHR46007:SF8">
    <property type="entry name" value="C2H2-TYPE DOMAIN-CONTAINING PROTEIN"/>
    <property type="match status" value="1"/>
</dbReference>
<evidence type="ECO:0000313" key="4">
    <source>
        <dbReference type="Proteomes" id="UP000006906"/>
    </source>
</evidence>
<dbReference type="KEGG" id="cre:CHLRE_10g429450v5"/>
<evidence type="ECO:0000313" key="3">
    <source>
        <dbReference type="EMBL" id="PNW77275.1"/>
    </source>
</evidence>
<dbReference type="GO" id="GO:0000981">
    <property type="term" value="F:DNA-binding transcription factor activity, RNA polymerase II-specific"/>
    <property type="evidence" value="ECO:0000318"/>
    <property type="project" value="GO_Central"/>
</dbReference>
<dbReference type="GO" id="GO:0005634">
    <property type="term" value="C:nucleus"/>
    <property type="evidence" value="ECO:0000318"/>
    <property type="project" value="GO_Central"/>
</dbReference>
<dbReference type="Proteomes" id="UP000006906">
    <property type="component" value="Chromosome 10"/>
</dbReference>
<proteinExistence type="predicted"/>
<dbReference type="PaxDb" id="3055-EDP06475"/>
<protein>
    <recommendedName>
        <fullName evidence="2">HTH myb-type domain-containing protein</fullName>
    </recommendedName>
</protein>
<feature type="region of interest" description="Disordered" evidence="1">
    <location>
        <begin position="652"/>
        <end position="696"/>
    </location>
</feature>
<evidence type="ECO:0000259" key="2">
    <source>
        <dbReference type="PROSITE" id="PS51294"/>
    </source>
</evidence>
<feature type="domain" description="HTH myb-type" evidence="2">
    <location>
        <begin position="1"/>
        <end position="27"/>
    </location>
</feature>
<dbReference type="InParanoid" id="A0A2K3D9R8"/>
<feature type="compositionally biased region" description="Low complexity" evidence="1">
    <location>
        <begin position="137"/>
        <end position="146"/>
    </location>
</feature>
<dbReference type="PANTHER" id="PTHR46007">
    <property type="entry name" value="MEDIATOR OF RNA POLYMERASE II TRANSCRIPTION SUBUNIT 12"/>
    <property type="match status" value="1"/>
</dbReference>
<dbReference type="GeneID" id="5728115"/>
<name>A0A2K3D9R8_CHLRE</name>
<feature type="region of interest" description="Disordered" evidence="1">
    <location>
        <begin position="435"/>
        <end position="454"/>
    </location>
</feature>
<dbReference type="GO" id="GO:0000978">
    <property type="term" value="F:RNA polymerase II cis-regulatory region sequence-specific DNA binding"/>
    <property type="evidence" value="ECO:0000318"/>
    <property type="project" value="GO_Central"/>
</dbReference>
<gene>
    <name evidence="3" type="ORF">CHLRE_10g429450v5</name>
</gene>
<dbReference type="RefSeq" id="XP_042920012.1">
    <property type="nucleotide sequence ID" value="XM_043066615.1"/>
</dbReference>
<dbReference type="Gramene" id="PNW77275">
    <property type="protein sequence ID" value="PNW77275"/>
    <property type="gene ID" value="CHLRE_10g429450v5"/>
</dbReference>
<feature type="compositionally biased region" description="Low complexity" evidence="1">
    <location>
        <begin position="684"/>
        <end position="696"/>
    </location>
</feature>
<feature type="compositionally biased region" description="Low complexity" evidence="1">
    <location>
        <begin position="336"/>
        <end position="353"/>
    </location>
</feature>
<dbReference type="GO" id="GO:0006355">
    <property type="term" value="P:regulation of DNA-templated transcription"/>
    <property type="evidence" value="ECO:0000318"/>
    <property type="project" value="GO_Central"/>
</dbReference>
<evidence type="ECO:0000256" key="1">
    <source>
        <dbReference type="SAM" id="MobiDB-lite"/>
    </source>
</evidence>
<organism evidence="3 4">
    <name type="scientific">Chlamydomonas reinhardtii</name>
    <name type="common">Chlamydomonas smithii</name>
    <dbReference type="NCBI Taxonomy" id="3055"/>
    <lineage>
        <taxon>Eukaryota</taxon>
        <taxon>Viridiplantae</taxon>
        <taxon>Chlorophyta</taxon>
        <taxon>core chlorophytes</taxon>
        <taxon>Chlorophyceae</taxon>
        <taxon>CS clade</taxon>
        <taxon>Chlamydomonadales</taxon>
        <taxon>Chlamydomonadaceae</taxon>
        <taxon>Chlamydomonas</taxon>
    </lineage>
</organism>
<reference evidence="3 4" key="1">
    <citation type="journal article" date="2007" name="Science">
        <title>The Chlamydomonas genome reveals the evolution of key animal and plant functions.</title>
        <authorList>
            <person name="Merchant S.S."/>
            <person name="Prochnik S.E."/>
            <person name="Vallon O."/>
            <person name="Harris E.H."/>
            <person name="Karpowicz S.J."/>
            <person name="Witman G.B."/>
            <person name="Terry A."/>
            <person name="Salamov A."/>
            <person name="Fritz-Laylin L.K."/>
            <person name="Marechal-Drouard L."/>
            <person name="Marshall W.F."/>
            <person name="Qu L.H."/>
            <person name="Nelson D.R."/>
            <person name="Sanderfoot A.A."/>
            <person name="Spalding M.H."/>
            <person name="Kapitonov V.V."/>
            <person name="Ren Q."/>
            <person name="Ferris P."/>
            <person name="Lindquist E."/>
            <person name="Shapiro H."/>
            <person name="Lucas S.M."/>
            <person name="Grimwood J."/>
            <person name="Schmutz J."/>
            <person name="Cardol P."/>
            <person name="Cerutti H."/>
            <person name="Chanfreau G."/>
            <person name="Chen C.L."/>
            <person name="Cognat V."/>
            <person name="Croft M.T."/>
            <person name="Dent R."/>
            <person name="Dutcher S."/>
            <person name="Fernandez E."/>
            <person name="Fukuzawa H."/>
            <person name="Gonzalez-Ballester D."/>
            <person name="Gonzalez-Halphen D."/>
            <person name="Hallmann A."/>
            <person name="Hanikenne M."/>
            <person name="Hippler M."/>
            <person name="Inwood W."/>
            <person name="Jabbari K."/>
            <person name="Kalanon M."/>
            <person name="Kuras R."/>
            <person name="Lefebvre P.A."/>
            <person name="Lemaire S.D."/>
            <person name="Lobanov A.V."/>
            <person name="Lohr M."/>
            <person name="Manuell A."/>
            <person name="Meier I."/>
            <person name="Mets L."/>
            <person name="Mittag M."/>
            <person name="Mittelmeier T."/>
            <person name="Moroney J.V."/>
            <person name="Moseley J."/>
            <person name="Napoli C."/>
            <person name="Nedelcu A.M."/>
            <person name="Niyogi K."/>
            <person name="Novoselov S.V."/>
            <person name="Paulsen I.T."/>
            <person name="Pazour G."/>
            <person name="Purton S."/>
            <person name="Ral J.P."/>
            <person name="Riano-Pachon D.M."/>
            <person name="Riekhof W."/>
            <person name="Rymarquis L."/>
            <person name="Schroda M."/>
            <person name="Stern D."/>
            <person name="Umen J."/>
            <person name="Willows R."/>
            <person name="Wilson N."/>
            <person name="Zimmer S.L."/>
            <person name="Allmer J."/>
            <person name="Balk J."/>
            <person name="Bisova K."/>
            <person name="Chen C.J."/>
            <person name="Elias M."/>
            <person name="Gendler K."/>
            <person name="Hauser C."/>
            <person name="Lamb M.R."/>
            <person name="Ledford H."/>
            <person name="Long J.C."/>
            <person name="Minagawa J."/>
            <person name="Page M.D."/>
            <person name="Pan J."/>
            <person name="Pootakham W."/>
            <person name="Roje S."/>
            <person name="Rose A."/>
            <person name="Stahlberg E."/>
            <person name="Terauchi A.M."/>
            <person name="Yang P."/>
            <person name="Ball S."/>
            <person name="Bowler C."/>
            <person name="Dieckmann C.L."/>
            <person name="Gladyshev V.N."/>
            <person name="Green P."/>
            <person name="Jorgensen R."/>
            <person name="Mayfield S."/>
            <person name="Mueller-Roeber B."/>
            <person name="Rajamani S."/>
            <person name="Sayre R.T."/>
            <person name="Brokstein P."/>
            <person name="Dubchak I."/>
            <person name="Goodstein D."/>
            <person name="Hornick L."/>
            <person name="Huang Y.W."/>
            <person name="Jhaveri J."/>
            <person name="Luo Y."/>
            <person name="Martinez D."/>
            <person name="Ngau W.C."/>
            <person name="Otillar B."/>
            <person name="Poliakov A."/>
            <person name="Porter A."/>
            <person name="Szajkowski L."/>
            <person name="Werner G."/>
            <person name="Zhou K."/>
            <person name="Grigoriev I.V."/>
            <person name="Rokhsar D.S."/>
            <person name="Grossman A.R."/>
        </authorList>
    </citation>
    <scope>NUCLEOTIDE SEQUENCE [LARGE SCALE GENOMIC DNA]</scope>
    <source>
        <strain evidence="4">CC-503</strain>
    </source>
</reference>
<sequence length="1006" mass="102694">MIIATHYEGRSESDVKNYWHSTIRAKTPTRRSALLYTYSRSVKDTRDDVNARAAMLSKAEANVRLTVAQLVGGDPSILTEVPLPLAATSAYGSRSEEGTQVAAAEAGVATGAAAADADEDAQAHAGGSVRLKSGTQAPADAAAAMASPPPPNAFQSAQPAQPPHTPLPPQQSPARPQLPSRQLSRSGAPSFRAGGLVPRGSIGGSASFLDIGSSGSGTETFLDAAAPSCGLAPNALSYLDGVPLSMPISHRNSNKRLQRLSASTPLGQGDGGSAPPVMMMGGGAGVGMTMASAALAAGAGSSGVDIASEPMVQALHSQTHSGLLADLSEPLVKPRQQQQVAAAQAQSPAALSQLHKHADSILHIQSAPGLVQQQPQPHLLKLQQEQQEQERLLLLLRQRMQARQEQQAMGQMLGAAGAGAAGAYGMDLDVSTWGLQHQQQQHQQHQQQQQQRPSLPNAFLAQAQTGVGLGLHASQQLQLSEPQQQVQIALSAGFRSESLFACLSAPAGRAAGADSSCSRLLGAAVGDVLMQPQQQQEQQQVLNPSAAVMMQMAGLQDTGPVMSAAQQAARLAWQEQQQQQQHRTNAATGGHCGLPGGVLLDPLAALDDIDERDPGGVALQVVIGAEDADGGDGAAKAAALLNSCSMWDATDADEQAEAQARDAPQQARQQQVQDGAMAQGPQQGTSPAAGTAAAGTPDGGACGLDAGAPSLLFARASAGEVLQPTQQQPSQQHKYLLQHLPKRHISTGADLFPLASTDRASGAEPHSMSALASPPISAAAAAFDGTAASASLAGGSESRLHLFVGFTTNGLGVRLLPPSQPSQRASVTSLYGSCDVSTVAAVGISGTAGHIAHTPEPATAITAGGEWQLAAADAAPFDRGTAGAARVVGGGSVSRLGSVSGQLRNNPLLCATALPFLTAPATWQASVAAGAGLLPSSVGKESVLQQAAVVAQQQQLPQLPTTPRESVGRLSLLQAVTDAGCVMGLGAEDMAELGVDLTDMDWEGGA</sequence>
<feature type="compositionally biased region" description="Low complexity" evidence="1">
    <location>
        <begin position="436"/>
        <end position="451"/>
    </location>
</feature>
<accession>A0A2K3D9R8</accession>